<accession>A0AB37DDV4</accession>
<gene>
    <name evidence="5" type="ORF">GSR61_01460</name>
</gene>
<dbReference type="AlphaFoldDB" id="A0AB37DDV4"/>
<dbReference type="PROSITE" id="PS51459">
    <property type="entry name" value="FIDO"/>
    <property type="match status" value="1"/>
</dbReference>
<keyword evidence="2" id="KW-0067">ATP-binding</keyword>
<sequence>MVKGYHLLDKEKYMHKPQMVTQEEINQIYQERLNGVSSFKTNLYPLLTDKNGTQTNHYPIFFVYLPEIVKLESDLRDNSNKIKELSKNLPGIAKQQFLNSLLVSEIAYTNRIEGVETDRGEISTIIRENEENSQRPFHKRLQSTIRMYQETQSDHLIKIEQLKDFRDIYNTLLEGEIDSDKLPNGKLFRDELPEGERLRIGDALHTVHIPPQTEKDINEALSSLIEFMNDDELPSIYKSLITHFFFENTHPFLDGNGRMGRYLLSTYISHKYDHFTGFSIATAIHSRVQTYYRIFKEADKTENYAELTLFILEMLKILVAQQEEIVTTLTDDKQQLEEIKANISQQIKDIDGSYDKVAFYAILLYLGESKLFASNKELAILDRDIIQLNSKENSISIRRTKMALDKLEKLGWIRKINSRPKQHEIILK</sequence>
<dbReference type="InterPro" id="IPR003812">
    <property type="entry name" value="Fido"/>
</dbReference>
<dbReference type="InterPro" id="IPR040198">
    <property type="entry name" value="Fido_containing"/>
</dbReference>
<evidence type="ECO:0000313" key="5">
    <source>
        <dbReference type="EMBL" id="QHQ67375.1"/>
    </source>
</evidence>
<evidence type="ECO:0000313" key="6">
    <source>
        <dbReference type="Proteomes" id="UP000464915"/>
    </source>
</evidence>
<feature type="active site" evidence="1">
    <location>
        <position position="250"/>
    </location>
</feature>
<dbReference type="InterPro" id="IPR036597">
    <property type="entry name" value="Fido-like_dom_sf"/>
</dbReference>
<dbReference type="Proteomes" id="UP000464915">
    <property type="component" value="Chromosome"/>
</dbReference>
<dbReference type="SUPFAM" id="SSF140931">
    <property type="entry name" value="Fic-like"/>
    <property type="match status" value="1"/>
</dbReference>
<evidence type="ECO:0000256" key="2">
    <source>
        <dbReference type="PIRSR" id="PIRSR640198-2"/>
    </source>
</evidence>
<dbReference type="RefSeq" id="WP_065990123.1">
    <property type="nucleotide sequence ID" value="NZ_CP047142.1"/>
</dbReference>
<dbReference type="GO" id="GO:0005524">
    <property type="term" value="F:ATP binding"/>
    <property type="evidence" value="ECO:0007669"/>
    <property type="project" value="UniProtKB-KW"/>
</dbReference>
<dbReference type="PANTHER" id="PTHR13504:SF40">
    <property type="entry name" value="FIDO DOMAIN-CONTAINING PROTEIN"/>
    <property type="match status" value="1"/>
</dbReference>
<evidence type="ECO:0000256" key="3">
    <source>
        <dbReference type="SAM" id="Coils"/>
    </source>
</evidence>
<dbReference type="Gene3D" id="1.10.3290.10">
    <property type="entry name" value="Fido-like domain"/>
    <property type="match status" value="1"/>
</dbReference>
<proteinExistence type="predicted"/>
<dbReference type="PANTHER" id="PTHR13504">
    <property type="entry name" value="FIDO DOMAIN-CONTAINING PROTEIN DDB_G0283145"/>
    <property type="match status" value="1"/>
</dbReference>
<organism evidence="5 6">
    <name type="scientific">Lactobacillus crispatus</name>
    <dbReference type="NCBI Taxonomy" id="47770"/>
    <lineage>
        <taxon>Bacteria</taxon>
        <taxon>Bacillati</taxon>
        <taxon>Bacillota</taxon>
        <taxon>Bacilli</taxon>
        <taxon>Lactobacillales</taxon>
        <taxon>Lactobacillaceae</taxon>
        <taxon>Lactobacillus</taxon>
    </lineage>
</organism>
<evidence type="ECO:0000259" key="4">
    <source>
        <dbReference type="PROSITE" id="PS51459"/>
    </source>
</evidence>
<reference evidence="5 6" key="1">
    <citation type="submission" date="2019-12" db="EMBL/GenBank/DDBJ databases">
        <title>Complete Genome Sequences of Lactobacillus strains, C25 and P38, Isolated from Chicken Cecum.</title>
        <authorList>
            <person name="Hassan H.M."/>
            <person name="Mendoza M."/>
            <person name="Rezvani M."/>
            <person name="Koci M.D."/>
            <person name="Dickey A.N."/>
            <person name="Scholl E.H."/>
        </authorList>
    </citation>
    <scope>NUCLEOTIDE SEQUENCE [LARGE SCALE GENOMIC DNA]</scope>
    <source>
        <strain evidence="5 6">C25</strain>
    </source>
</reference>
<evidence type="ECO:0000256" key="1">
    <source>
        <dbReference type="PIRSR" id="PIRSR640198-1"/>
    </source>
</evidence>
<feature type="coiled-coil region" evidence="3">
    <location>
        <begin position="319"/>
        <end position="349"/>
    </location>
</feature>
<dbReference type="Pfam" id="PF02661">
    <property type="entry name" value="Fic"/>
    <property type="match status" value="1"/>
</dbReference>
<protein>
    <submittedName>
        <fullName evidence="5">Fic family protein</fullName>
    </submittedName>
</protein>
<keyword evidence="3" id="KW-0175">Coiled coil</keyword>
<keyword evidence="2" id="KW-0547">Nucleotide-binding</keyword>
<feature type="domain" description="Fido" evidence="4">
    <location>
        <begin position="160"/>
        <end position="313"/>
    </location>
</feature>
<dbReference type="EMBL" id="CP047142">
    <property type="protein sequence ID" value="QHQ67375.1"/>
    <property type="molecule type" value="Genomic_DNA"/>
</dbReference>
<name>A0AB37DDV4_9LACO</name>
<feature type="binding site" evidence="2">
    <location>
        <begin position="254"/>
        <end position="261"/>
    </location>
    <ligand>
        <name>ATP</name>
        <dbReference type="ChEBI" id="CHEBI:30616"/>
    </ligand>
</feature>